<dbReference type="Gramene" id="PNT67409">
    <property type="protein sequence ID" value="PNT67409"/>
    <property type="gene ID" value="BRADI_3g27150v3"/>
</dbReference>
<dbReference type="STRING" id="15368.I1I460"/>
<sequence length="259" mass="25944">MPVPGDEHDEEDEGSVDGPVRYGDVFAVHGELAGAPIAPQDAATMQAAESAVLGRTPKSGPASVMQSAAARNVRAGAVAHGEATGAAAELGVTVSETRVPGGRIFTEFVAGQHVGQEFVSAAADEEASLADGTKITMGEALEATAFSAGEEPVEASDAAAIEAAEARVNGATPAAGSLAARARAAADANAVAEREEDKTRLRDVLADATVKLGADKEVEREDAARVVGAEVRGKPDATARPGGVGASVAAAARLNTTRL</sequence>
<keyword evidence="7" id="KW-1185">Reference proteome</keyword>
<organism evidence="6">
    <name type="scientific">Brachypodium distachyon</name>
    <name type="common">Purple false brome</name>
    <name type="synonym">Trachynia distachya</name>
    <dbReference type="NCBI Taxonomy" id="15368"/>
    <lineage>
        <taxon>Eukaryota</taxon>
        <taxon>Viridiplantae</taxon>
        <taxon>Streptophyta</taxon>
        <taxon>Embryophyta</taxon>
        <taxon>Tracheophyta</taxon>
        <taxon>Spermatophyta</taxon>
        <taxon>Magnoliopsida</taxon>
        <taxon>Liliopsida</taxon>
        <taxon>Poales</taxon>
        <taxon>Poaceae</taxon>
        <taxon>BOP clade</taxon>
        <taxon>Pooideae</taxon>
        <taxon>Stipodae</taxon>
        <taxon>Brachypodieae</taxon>
        <taxon>Brachypodium</taxon>
    </lineage>
</organism>
<evidence type="ECO:0000313" key="6">
    <source>
        <dbReference type="EnsemblPlants" id="PNT67409"/>
    </source>
</evidence>
<dbReference type="HOGENOM" id="CLU_075678_0_0_1"/>
<feature type="region of interest" description="Disordered" evidence="3">
    <location>
        <begin position="1"/>
        <end position="20"/>
    </location>
</feature>
<dbReference type="PANTHER" id="PTHR31174:SF41">
    <property type="entry name" value="OS12G0470000 PROTEIN"/>
    <property type="match status" value="1"/>
</dbReference>
<dbReference type="PANTHER" id="PTHR31174">
    <property type="entry name" value="SEED MATURATION FAMILY PROTEIN"/>
    <property type="match status" value="1"/>
</dbReference>
<keyword evidence="2" id="KW-0677">Repeat</keyword>
<dbReference type="EMBL" id="CM000882">
    <property type="protein sequence ID" value="PNT67409.1"/>
    <property type="molecule type" value="Genomic_DNA"/>
</dbReference>
<protein>
    <recommendedName>
        <fullName evidence="4">SMP domain-containing protein</fullName>
    </recommendedName>
</protein>
<dbReference type="Pfam" id="PF04927">
    <property type="entry name" value="SMP"/>
    <property type="match status" value="3"/>
</dbReference>
<gene>
    <name evidence="6" type="primary">LOC100843365</name>
    <name evidence="5" type="ORF">BRADI_3g27150v3</name>
</gene>
<comment type="similarity">
    <text evidence="1">Belongs to the LEA type SMP family.</text>
</comment>
<dbReference type="InterPro" id="IPR007011">
    <property type="entry name" value="LEA_SMP_dom"/>
</dbReference>
<feature type="domain" description="SMP" evidence="4">
    <location>
        <begin position="199"/>
        <end position="256"/>
    </location>
</feature>
<proteinExistence type="inferred from homology"/>
<reference evidence="5" key="2">
    <citation type="submission" date="2017-06" db="EMBL/GenBank/DDBJ databases">
        <title>WGS assembly of Brachypodium distachyon.</title>
        <authorList>
            <consortium name="The International Brachypodium Initiative"/>
            <person name="Lucas S."/>
            <person name="Harmon-Smith M."/>
            <person name="Lail K."/>
            <person name="Tice H."/>
            <person name="Grimwood J."/>
            <person name="Bruce D."/>
            <person name="Barry K."/>
            <person name="Shu S."/>
            <person name="Lindquist E."/>
            <person name="Wang M."/>
            <person name="Pitluck S."/>
            <person name="Vogel J.P."/>
            <person name="Garvin D.F."/>
            <person name="Mockler T.C."/>
            <person name="Schmutz J."/>
            <person name="Rokhsar D."/>
            <person name="Bevan M.W."/>
        </authorList>
    </citation>
    <scope>NUCLEOTIDE SEQUENCE</scope>
    <source>
        <strain evidence="5">Bd21</strain>
    </source>
</reference>
<evidence type="ECO:0000256" key="1">
    <source>
        <dbReference type="ARBA" id="ARBA00010733"/>
    </source>
</evidence>
<evidence type="ECO:0000256" key="3">
    <source>
        <dbReference type="SAM" id="MobiDB-lite"/>
    </source>
</evidence>
<evidence type="ECO:0000313" key="7">
    <source>
        <dbReference type="Proteomes" id="UP000008810"/>
    </source>
</evidence>
<evidence type="ECO:0000313" key="5">
    <source>
        <dbReference type="EMBL" id="PNT67409.1"/>
    </source>
</evidence>
<dbReference type="InterPro" id="IPR042971">
    <property type="entry name" value="LEA_SMP"/>
</dbReference>
<dbReference type="OrthoDB" id="694713at2759"/>
<reference evidence="6" key="3">
    <citation type="submission" date="2018-08" db="UniProtKB">
        <authorList>
            <consortium name="EnsemblPlants"/>
        </authorList>
    </citation>
    <scope>IDENTIFICATION</scope>
    <source>
        <strain evidence="6">cv. Bd21</strain>
    </source>
</reference>
<feature type="domain" description="SMP" evidence="4">
    <location>
        <begin position="135"/>
        <end position="190"/>
    </location>
</feature>
<name>I1I460_BRADI</name>
<dbReference type="EnsemblPlants" id="PNT67409">
    <property type="protein sequence ID" value="PNT67409"/>
    <property type="gene ID" value="BRADI_3g27150v3"/>
</dbReference>
<accession>I1I460</accession>
<evidence type="ECO:0000256" key="2">
    <source>
        <dbReference type="ARBA" id="ARBA00022737"/>
    </source>
</evidence>
<reference evidence="5 6" key="1">
    <citation type="journal article" date="2010" name="Nature">
        <title>Genome sequencing and analysis of the model grass Brachypodium distachyon.</title>
        <authorList>
            <consortium name="International Brachypodium Initiative"/>
        </authorList>
    </citation>
    <scope>NUCLEOTIDE SEQUENCE [LARGE SCALE GENOMIC DNA]</scope>
    <source>
        <strain evidence="5 6">Bd21</strain>
    </source>
</reference>
<dbReference type="Proteomes" id="UP000008810">
    <property type="component" value="Chromosome 3"/>
</dbReference>
<dbReference type="OMA" id="MESAAMW"/>
<dbReference type="AlphaFoldDB" id="I1I460"/>
<feature type="domain" description="SMP" evidence="4">
    <location>
        <begin position="20"/>
        <end position="75"/>
    </location>
</feature>
<dbReference type="eggNOG" id="ENOG502QPSX">
    <property type="taxonomic scope" value="Eukaryota"/>
</dbReference>
<evidence type="ECO:0000259" key="4">
    <source>
        <dbReference type="Pfam" id="PF04927"/>
    </source>
</evidence>